<dbReference type="AlphaFoldDB" id="A0A7J7H1M7"/>
<reference evidence="2 3" key="2">
    <citation type="submission" date="2020-07" db="EMBL/GenBank/DDBJ databases">
        <title>Genome assembly of wild tea tree DASZ reveals pedigree and selection history of tea varieties.</title>
        <authorList>
            <person name="Zhang W."/>
        </authorList>
    </citation>
    <scope>NUCLEOTIDE SEQUENCE [LARGE SCALE GENOMIC DNA]</scope>
    <source>
        <strain evidence="3">cv. G240</strain>
        <tissue evidence="2">Leaf</tissue>
    </source>
</reference>
<feature type="compositionally biased region" description="Polar residues" evidence="1">
    <location>
        <begin position="105"/>
        <end position="115"/>
    </location>
</feature>
<comment type="caution">
    <text evidence="2">The sequence shown here is derived from an EMBL/GenBank/DDBJ whole genome shotgun (WGS) entry which is preliminary data.</text>
</comment>
<protein>
    <submittedName>
        <fullName evidence="2">Uncharacterized protein</fullName>
    </submittedName>
</protein>
<organism evidence="2 3">
    <name type="scientific">Camellia sinensis</name>
    <name type="common">Tea plant</name>
    <name type="synonym">Thea sinensis</name>
    <dbReference type="NCBI Taxonomy" id="4442"/>
    <lineage>
        <taxon>Eukaryota</taxon>
        <taxon>Viridiplantae</taxon>
        <taxon>Streptophyta</taxon>
        <taxon>Embryophyta</taxon>
        <taxon>Tracheophyta</taxon>
        <taxon>Spermatophyta</taxon>
        <taxon>Magnoliopsida</taxon>
        <taxon>eudicotyledons</taxon>
        <taxon>Gunneridae</taxon>
        <taxon>Pentapetalae</taxon>
        <taxon>asterids</taxon>
        <taxon>Ericales</taxon>
        <taxon>Theaceae</taxon>
        <taxon>Camellia</taxon>
    </lineage>
</organism>
<reference evidence="3" key="1">
    <citation type="journal article" date="2020" name="Nat. Commun.">
        <title>Genome assembly of wild tea tree DASZ reveals pedigree and selection history of tea varieties.</title>
        <authorList>
            <person name="Zhang W."/>
            <person name="Zhang Y."/>
            <person name="Qiu H."/>
            <person name="Guo Y."/>
            <person name="Wan H."/>
            <person name="Zhang X."/>
            <person name="Scossa F."/>
            <person name="Alseekh S."/>
            <person name="Zhang Q."/>
            <person name="Wang P."/>
            <person name="Xu L."/>
            <person name="Schmidt M.H."/>
            <person name="Jia X."/>
            <person name="Li D."/>
            <person name="Zhu A."/>
            <person name="Guo F."/>
            <person name="Chen W."/>
            <person name="Ni D."/>
            <person name="Usadel B."/>
            <person name="Fernie A.R."/>
            <person name="Wen W."/>
        </authorList>
    </citation>
    <scope>NUCLEOTIDE SEQUENCE [LARGE SCALE GENOMIC DNA]</scope>
    <source>
        <strain evidence="3">cv. G240</strain>
    </source>
</reference>
<feature type="region of interest" description="Disordered" evidence="1">
    <location>
        <begin position="205"/>
        <end position="301"/>
    </location>
</feature>
<dbReference type="EMBL" id="JACBKZ010000007">
    <property type="protein sequence ID" value="KAF5945578.1"/>
    <property type="molecule type" value="Genomic_DNA"/>
</dbReference>
<evidence type="ECO:0000256" key="1">
    <source>
        <dbReference type="SAM" id="MobiDB-lite"/>
    </source>
</evidence>
<feature type="compositionally biased region" description="Polar residues" evidence="1">
    <location>
        <begin position="122"/>
        <end position="131"/>
    </location>
</feature>
<evidence type="ECO:0000313" key="2">
    <source>
        <dbReference type="EMBL" id="KAF5945578.1"/>
    </source>
</evidence>
<accession>A0A7J7H1M7</accession>
<sequence length="301" mass="34602">MEMIDLEIQVTEEQNKAIEEQNQLTEERDEVFDNQPKDEVIVEQNQVEEKQEVNKEQNQAKLQKEAMESEPQEHKNGGGDEWNQQQKQETCIGEEQKQPKEQNDSTEGQTMSAEQQIEVIEKQNQSLEQQNRVSAGQEIKVAEEQKQQVEKQNEVIEEQHQVDGHYSELKGETLLFYSKPRHGQLLIQLQLPGSEPATEITIAESLPLEHGYEDQQEPGCSDIGRPAETPLDIAFETIGESSMADQQHKNEWKQPQRRGRGRPPMYKSSAGRNVENSQKQLQQKRRGRGRPRKLDSGIQGQ</sequence>
<evidence type="ECO:0000313" key="3">
    <source>
        <dbReference type="Proteomes" id="UP000593564"/>
    </source>
</evidence>
<proteinExistence type="predicted"/>
<feature type="compositionally biased region" description="Basic and acidic residues" evidence="1">
    <location>
        <begin position="62"/>
        <end position="78"/>
    </location>
</feature>
<keyword evidence="3" id="KW-1185">Reference proteome</keyword>
<feature type="compositionally biased region" description="Basic residues" evidence="1">
    <location>
        <begin position="282"/>
        <end position="291"/>
    </location>
</feature>
<feature type="region of interest" description="Disordered" evidence="1">
    <location>
        <begin position="18"/>
        <end position="131"/>
    </location>
</feature>
<dbReference type="Proteomes" id="UP000593564">
    <property type="component" value="Unassembled WGS sequence"/>
</dbReference>
<name>A0A7J7H1M7_CAMSI</name>
<gene>
    <name evidence="2" type="ORF">HYC85_015806</name>
</gene>
<feature type="compositionally biased region" description="Basic and acidic residues" evidence="1">
    <location>
        <begin position="94"/>
        <end position="103"/>
    </location>
</feature>